<comment type="caution">
    <text evidence="2">The sequence shown here is derived from an EMBL/GenBank/DDBJ whole genome shotgun (WGS) entry which is preliminary data.</text>
</comment>
<dbReference type="EMBL" id="JAMZEB010000002">
    <property type="protein sequence ID" value="MCP2360441.1"/>
    <property type="molecule type" value="Genomic_DNA"/>
</dbReference>
<name>A0A9X2GKC0_9ACTN</name>
<dbReference type="RefSeq" id="WP_253748362.1">
    <property type="nucleotide sequence ID" value="NZ_BAABKA010000108.1"/>
</dbReference>
<protein>
    <submittedName>
        <fullName evidence="2">Ser/Thr protein kinase RdoA (MazF antagonist)</fullName>
    </submittedName>
</protein>
<sequence length="342" mass="36900">MPRIGFPCRRPGWTLCVMVEELMAYAREAFGWGDGVAVGEPRRGALGQIRRVETGGAVYALKEIFGEPPPEALVAAELAFARRAAEAGVRSPAGHPDLRGRYLARTPAGTWLRLYDWLDLTPVDLAAPATPDRLGTLLARLHRCAPPATAEPGGEPPAPWYHRPPALHEWEQATASGAAWAGPLRERLAAAPELCATTTPPAPGELILCHRDLHPGNVLADRDGTLVVVDWDGLGPAAPGRELARALFDWFSDPAPDLAAMCRMYAAYRREGGPGRIGAVADFSMLVASRLNFLLLQTRIATDPRAEPRHRAWAELEIDEALRIMPAPRQLAGALAALDGRG</sequence>
<dbReference type="Pfam" id="PF01636">
    <property type="entry name" value="APH"/>
    <property type="match status" value="1"/>
</dbReference>
<dbReference type="SUPFAM" id="SSF56112">
    <property type="entry name" value="Protein kinase-like (PK-like)"/>
    <property type="match status" value="1"/>
</dbReference>
<dbReference type="Gene3D" id="3.90.1200.10">
    <property type="match status" value="1"/>
</dbReference>
<dbReference type="AlphaFoldDB" id="A0A9X2GKC0"/>
<dbReference type="InterPro" id="IPR002575">
    <property type="entry name" value="Aminoglycoside_PTrfase"/>
</dbReference>
<organism evidence="2 3">
    <name type="scientific">Nonomuraea thailandensis</name>
    <dbReference type="NCBI Taxonomy" id="1188745"/>
    <lineage>
        <taxon>Bacteria</taxon>
        <taxon>Bacillati</taxon>
        <taxon>Actinomycetota</taxon>
        <taxon>Actinomycetes</taxon>
        <taxon>Streptosporangiales</taxon>
        <taxon>Streptosporangiaceae</taxon>
        <taxon>Nonomuraea</taxon>
    </lineage>
</organism>
<reference evidence="2" key="1">
    <citation type="submission" date="2022-06" db="EMBL/GenBank/DDBJ databases">
        <title>Sequencing the genomes of 1000 actinobacteria strains.</title>
        <authorList>
            <person name="Klenk H.-P."/>
        </authorList>
    </citation>
    <scope>NUCLEOTIDE SEQUENCE</scope>
    <source>
        <strain evidence="2">DSM 46694</strain>
    </source>
</reference>
<evidence type="ECO:0000259" key="1">
    <source>
        <dbReference type="Pfam" id="PF01636"/>
    </source>
</evidence>
<proteinExistence type="predicted"/>
<feature type="domain" description="Aminoglycoside phosphotransferase" evidence="1">
    <location>
        <begin position="47"/>
        <end position="265"/>
    </location>
</feature>
<dbReference type="GO" id="GO:0016301">
    <property type="term" value="F:kinase activity"/>
    <property type="evidence" value="ECO:0007669"/>
    <property type="project" value="UniProtKB-KW"/>
</dbReference>
<accession>A0A9X2GKC0</accession>
<keyword evidence="3" id="KW-1185">Reference proteome</keyword>
<keyword evidence="2" id="KW-0808">Transferase</keyword>
<dbReference type="InterPro" id="IPR011009">
    <property type="entry name" value="Kinase-like_dom_sf"/>
</dbReference>
<evidence type="ECO:0000313" key="2">
    <source>
        <dbReference type="EMBL" id="MCP2360441.1"/>
    </source>
</evidence>
<dbReference type="Proteomes" id="UP001139648">
    <property type="component" value="Unassembled WGS sequence"/>
</dbReference>
<keyword evidence="2" id="KW-0418">Kinase</keyword>
<evidence type="ECO:0000313" key="3">
    <source>
        <dbReference type="Proteomes" id="UP001139648"/>
    </source>
</evidence>
<gene>
    <name evidence="2" type="ORF">HD597_007461</name>
</gene>